<feature type="compositionally biased region" description="Low complexity" evidence="4">
    <location>
        <begin position="145"/>
        <end position="155"/>
    </location>
</feature>
<proteinExistence type="predicted"/>
<feature type="compositionally biased region" description="Acidic residues" evidence="4">
    <location>
        <begin position="133"/>
        <end position="144"/>
    </location>
</feature>
<feature type="compositionally biased region" description="Acidic residues" evidence="4">
    <location>
        <begin position="84"/>
        <end position="109"/>
    </location>
</feature>
<feature type="compositionally biased region" description="Low complexity" evidence="4">
    <location>
        <begin position="10"/>
        <end position="20"/>
    </location>
</feature>
<feature type="compositionally biased region" description="Basic and acidic residues" evidence="4">
    <location>
        <begin position="746"/>
        <end position="756"/>
    </location>
</feature>
<protein>
    <submittedName>
        <fullName evidence="5">Utp14-domain-containing protein</fullName>
    </submittedName>
</protein>
<feature type="compositionally biased region" description="Basic and acidic residues" evidence="4">
    <location>
        <begin position="54"/>
        <end position="65"/>
    </location>
</feature>
<gene>
    <name evidence="5" type="ORF">DFH94DRAFT_737425</name>
</gene>
<evidence type="ECO:0000256" key="2">
    <source>
        <dbReference type="ARBA" id="ARBA00022553"/>
    </source>
</evidence>
<keyword evidence="6" id="KW-1185">Reference proteome</keyword>
<feature type="region of interest" description="Disordered" evidence="4">
    <location>
        <begin position="1"/>
        <end position="33"/>
    </location>
</feature>
<dbReference type="PANTHER" id="PTHR14150:SF12">
    <property type="entry name" value="U3 SMALL NUCLEOLAR RNA-ASSOCIATED PROTEIN 14 HOMOLOG A"/>
    <property type="match status" value="1"/>
</dbReference>
<dbReference type="EMBL" id="WHVB01000007">
    <property type="protein sequence ID" value="KAF8481021.1"/>
    <property type="molecule type" value="Genomic_DNA"/>
</dbReference>
<evidence type="ECO:0000313" key="5">
    <source>
        <dbReference type="EMBL" id="KAF8481021.1"/>
    </source>
</evidence>
<keyword evidence="2" id="KW-0597">Phosphoprotein</keyword>
<feature type="compositionally biased region" description="Basic and acidic residues" evidence="4">
    <location>
        <begin position="479"/>
        <end position="492"/>
    </location>
</feature>
<dbReference type="AlphaFoldDB" id="A0A9P5MXG4"/>
<organism evidence="5 6">
    <name type="scientific">Russula ochroleuca</name>
    <dbReference type="NCBI Taxonomy" id="152965"/>
    <lineage>
        <taxon>Eukaryota</taxon>
        <taxon>Fungi</taxon>
        <taxon>Dikarya</taxon>
        <taxon>Basidiomycota</taxon>
        <taxon>Agaricomycotina</taxon>
        <taxon>Agaricomycetes</taxon>
        <taxon>Russulales</taxon>
        <taxon>Russulaceae</taxon>
        <taxon>Russula</taxon>
    </lineage>
</organism>
<dbReference type="Proteomes" id="UP000759537">
    <property type="component" value="Unassembled WGS sequence"/>
</dbReference>
<feature type="compositionally biased region" description="Polar residues" evidence="4">
    <location>
        <begin position="675"/>
        <end position="700"/>
    </location>
</feature>
<reference evidence="5" key="2">
    <citation type="journal article" date="2020" name="Nat. Commun.">
        <title>Large-scale genome sequencing of mycorrhizal fungi provides insights into the early evolution of symbiotic traits.</title>
        <authorList>
            <person name="Miyauchi S."/>
            <person name="Kiss E."/>
            <person name="Kuo A."/>
            <person name="Drula E."/>
            <person name="Kohler A."/>
            <person name="Sanchez-Garcia M."/>
            <person name="Morin E."/>
            <person name="Andreopoulos B."/>
            <person name="Barry K.W."/>
            <person name="Bonito G."/>
            <person name="Buee M."/>
            <person name="Carver A."/>
            <person name="Chen C."/>
            <person name="Cichocki N."/>
            <person name="Clum A."/>
            <person name="Culley D."/>
            <person name="Crous P.W."/>
            <person name="Fauchery L."/>
            <person name="Girlanda M."/>
            <person name="Hayes R.D."/>
            <person name="Keri Z."/>
            <person name="LaButti K."/>
            <person name="Lipzen A."/>
            <person name="Lombard V."/>
            <person name="Magnuson J."/>
            <person name="Maillard F."/>
            <person name="Murat C."/>
            <person name="Nolan M."/>
            <person name="Ohm R.A."/>
            <person name="Pangilinan J."/>
            <person name="Pereira M.F."/>
            <person name="Perotto S."/>
            <person name="Peter M."/>
            <person name="Pfister S."/>
            <person name="Riley R."/>
            <person name="Sitrit Y."/>
            <person name="Stielow J.B."/>
            <person name="Szollosi G."/>
            <person name="Zifcakova L."/>
            <person name="Stursova M."/>
            <person name="Spatafora J.W."/>
            <person name="Tedersoo L."/>
            <person name="Vaario L.M."/>
            <person name="Yamada A."/>
            <person name="Yan M."/>
            <person name="Wang P."/>
            <person name="Xu J."/>
            <person name="Bruns T."/>
            <person name="Baldrian P."/>
            <person name="Vilgalys R."/>
            <person name="Dunand C."/>
            <person name="Henrissat B."/>
            <person name="Grigoriev I.V."/>
            <person name="Hibbett D."/>
            <person name="Nagy L.G."/>
            <person name="Martin F.M."/>
        </authorList>
    </citation>
    <scope>NUCLEOTIDE SEQUENCE</scope>
    <source>
        <strain evidence="5">Prilba</strain>
    </source>
</reference>
<feature type="compositionally biased region" description="Basic and acidic residues" evidence="4">
    <location>
        <begin position="611"/>
        <end position="627"/>
    </location>
</feature>
<feature type="region of interest" description="Disordered" evidence="4">
    <location>
        <begin position="51"/>
        <end position="157"/>
    </location>
</feature>
<evidence type="ECO:0000256" key="4">
    <source>
        <dbReference type="SAM" id="MobiDB-lite"/>
    </source>
</evidence>
<evidence type="ECO:0000256" key="1">
    <source>
        <dbReference type="ARBA" id="ARBA00004604"/>
    </source>
</evidence>
<sequence>MARLSKNRRSSVLPLSSRPSTSRRRADRFRDSVRSDVYEYQSHKVRRAHISLSLDKDEAREHGVASDDDDPVSNARKPRLIGEIVEDEDIPPEDDEELDSDAAFEESDEERFAGFSFPKSRGKTSRKGPVGDGDSDSLEVDDNDSGSSMGSDSGDYINVLDVFDGRADSSIEEALPANHAHTNSQGIGSNTNTDAEKEKDTEVEEVEDAPGEEEPDGMLSTGEDVDPSALEGLEKFVSSLETSRKRKGDNDVTNNSLPRKRRFMEERTAVGIEGEFTAVASGQQLRLDDLLAPLASHSAAGLSLKKTVKILDSSRTRGAPLSAPLPQRTQDRLDREAAYEQTKTEVDKWNETMKQIKEAEHLSFPLQEEPVGKVSNLELTAKFKPSTQLETAVDQLLKKAQMREEDLQKTEELKMNHLSAEEVASRRAEIMKTRELLFRAEMKAKRIAKIKSKTYRRLKRRGKEKLLGDEVDSDGPETSFKREAERAKERATLRHKSTGKWAKAMRRRGEMDDDQLQDMAEMLERGDKLRRKIQGGKESSGSDEDSDGDGPVQLKARAFDELAELKRDDSGPAKGGGKSVFDMKFMQDAAAREQREVDQKVDDLMEELRDLDAPAHEDEVDGPKLPEEDSSVTIQRIGGRVSLRPSGLTSISVGVPVPSDASSTTLKSTDIHSLPTATPTMSPIDSQNLSVSHSQPTQQSHSDHNPWLSRNDQPSYTTLKKNDIAVSKDSTSAVKAKNKLRKRQRETKDEMAKTQDDSVLEISPTDALVASFKGSRQAEAEAGSYSSDGDGEVEEQEDRLKRKGKPPGGMRHVFQQRELVSRAFAGDNVVKEFEEAKRREVEEDAPQEVDTSVPGWGAWGGQGTRKTAPKPHAIKKIAGINPQSRADFGKAHVIISEKRDKKAAKYLTKDLPYPYTSKAQFERSLETPIGREWNTRIASQRVTMPKVTKKMGTIIRPLEKRF</sequence>
<feature type="compositionally biased region" description="Polar residues" evidence="4">
    <location>
        <begin position="180"/>
        <end position="192"/>
    </location>
</feature>
<evidence type="ECO:0000256" key="3">
    <source>
        <dbReference type="ARBA" id="ARBA00023242"/>
    </source>
</evidence>
<feature type="compositionally biased region" description="Basic and acidic residues" evidence="4">
    <location>
        <begin position="557"/>
        <end position="571"/>
    </location>
</feature>
<reference evidence="5" key="1">
    <citation type="submission" date="2019-10" db="EMBL/GenBank/DDBJ databases">
        <authorList>
            <consortium name="DOE Joint Genome Institute"/>
            <person name="Kuo A."/>
            <person name="Miyauchi S."/>
            <person name="Kiss E."/>
            <person name="Drula E."/>
            <person name="Kohler A."/>
            <person name="Sanchez-Garcia M."/>
            <person name="Andreopoulos B."/>
            <person name="Barry K.W."/>
            <person name="Bonito G."/>
            <person name="Buee M."/>
            <person name="Carver A."/>
            <person name="Chen C."/>
            <person name="Cichocki N."/>
            <person name="Clum A."/>
            <person name="Culley D."/>
            <person name="Crous P.W."/>
            <person name="Fauchery L."/>
            <person name="Girlanda M."/>
            <person name="Hayes R."/>
            <person name="Keri Z."/>
            <person name="LaButti K."/>
            <person name="Lipzen A."/>
            <person name="Lombard V."/>
            <person name="Magnuson J."/>
            <person name="Maillard F."/>
            <person name="Morin E."/>
            <person name="Murat C."/>
            <person name="Nolan M."/>
            <person name="Ohm R."/>
            <person name="Pangilinan J."/>
            <person name="Pereira M."/>
            <person name="Perotto S."/>
            <person name="Peter M."/>
            <person name="Riley R."/>
            <person name="Sitrit Y."/>
            <person name="Stielow B."/>
            <person name="Szollosi G."/>
            <person name="Zifcakova L."/>
            <person name="Stursova M."/>
            <person name="Spatafora J.W."/>
            <person name="Tedersoo L."/>
            <person name="Vaario L.-M."/>
            <person name="Yamada A."/>
            <person name="Yan M."/>
            <person name="Wang P."/>
            <person name="Xu J."/>
            <person name="Bruns T."/>
            <person name="Baldrian P."/>
            <person name="Vilgalys R."/>
            <person name="Henrissat B."/>
            <person name="Grigoriev I.V."/>
            <person name="Hibbett D."/>
            <person name="Nagy L.G."/>
            <person name="Martin F.M."/>
        </authorList>
    </citation>
    <scope>NUCLEOTIDE SEQUENCE</scope>
    <source>
        <strain evidence="5">Prilba</strain>
    </source>
</reference>
<feature type="compositionally biased region" description="Basic residues" evidence="4">
    <location>
        <begin position="736"/>
        <end position="745"/>
    </location>
</feature>
<feature type="compositionally biased region" description="Acidic residues" evidence="4">
    <location>
        <begin position="201"/>
        <end position="216"/>
    </location>
</feature>
<name>A0A9P5MXG4_9AGAM</name>
<dbReference type="PANTHER" id="PTHR14150">
    <property type="entry name" value="U3 SMALL NUCLEOLAR RNA-ASSOCIATED PROTEIN 14"/>
    <property type="match status" value="1"/>
</dbReference>
<dbReference type="GO" id="GO:0032040">
    <property type="term" value="C:small-subunit processome"/>
    <property type="evidence" value="ECO:0007669"/>
    <property type="project" value="InterPro"/>
</dbReference>
<feature type="region of interest" description="Disordered" evidence="4">
    <location>
        <begin position="170"/>
        <end position="260"/>
    </location>
</feature>
<comment type="subcellular location">
    <subcellularLocation>
        <location evidence="1">Nucleus</location>
        <location evidence="1">Nucleolus</location>
    </subcellularLocation>
</comment>
<dbReference type="Pfam" id="PF04615">
    <property type="entry name" value="Utp14"/>
    <property type="match status" value="1"/>
</dbReference>
<feature type="region of interest" description="Disordered" evidence="4">
    <location>
        <begin position="461"/>
        <end position="580"/>
    </location>
</feature>
<evidence type="ECO:0000313" key="6">
    <source>
        <dbReference type="Proteomes" id="UP000759537"/>
    </source>
</evidence>
<dbReference type="InterPro" id="IPR006709">
    <property type="entry name" value="SSU_processome_Utp14"/>
</dbReference>
<feature type="compositionally biased region" description="Polar residues" evidence="4">
    <location>
        <begin position="708"/>
        <end position="719"/>
    </location>
</feature>
<dbReference type="GO" id="GO:0006364">
    <property type="term" value="P:rRNA processing"/>
    <property type="evidence" value="ECO:0007669"/>
    <property type="project" value="InterPro"/>
</dbReference>
<feature type="region of interest" description="Disordered" evidence="4">
    <location>
        <begin position="611"/>
        <end position="633"/>
    </location>
</feature>
<comment type="caution">
    <text evidence="5">The sequence shown here is derived from an EMBL/GenBank/DDBJ whole genome shotgun (WGS) entry which is preliminary data.</text>
</comment>
<dbReference type="OrthoDB" id="277439at2759"/>
<feature type="region of interest" description="Disordered" evidence="4">
    <location>
        <begin position="840"/>
        <end position="870"/>
    </location>
</feature>
<feature type="region of interest" description="Disordered" evidence="4">
    <location>
        <begin position="645"/>
        <end position="813"/>
    </location>
</feature>
<feature type="compositionally biased region" description="Basic residues" evidence="4">
    <location>
        <begin position="493"/>
        <end position="506"/>
    </location>
</feature>
<accession>A0A9P5MXG4</accession>
<keyword evidence="3" id="KW-0539">Nucleus</keyword>